<feature type="signal peptide" evidence="1">
    <location>
        <begin position="1"/>
        <end position="31"/>
    </location>
</feature>
<dbReference type="SMART" id="SM00155">
    <property type="entry name" value="PLDc"/>
    <property type="match status" value="2"/>
</dbReference>
<feature type="domain" description="PLD phosphodiesterase" evidence="2">
    <location>
        <begin position="415"/>
        <end position="442"/>
    </location>
</feature>
<sequence>MPVTCSKTVLINYMSTLVLLLGLLASGCASLPDNTGRVESYGFTDGGGTLLHQVSATPHGVDPGQSGFLLLESGLDAFVARAALARAAQRSIDAQYYLLHDDLTGHLFINELIQAAERGVRVRLLVDDMDLDGRELGAAALDAMPNMEVRIFNPFGRNVNRWSQFVTRFGSVTRRMHNKTFIVDGQAVILGGRNIGNEYFEADPALAFGDLDVLGIGPIAGAAVTSFDVYWNHDLAYPATTLIGEMPDADTIAHVRDQMAVYMDSQAVAYAPYFTALSESRLARRLSAGELPLIWGHAELLADDPDKLLADRRETDLHLSQALAPYFMGLKESLVIFSPYFVPGAEGTDFFKALVERGVQVRILTNSLASTDVPIVHVGYVRHRRALLRAGVELYEMSRKVRPEQHKRSFFTGSSKASLHAKSFVLDGRHVFIGSLNLDPRSLVENTEVGVIIDAPEFAARMLDWFERDADQVAFRVVLETGDDGVERLRWHGLDEGQPVTFTVDPYTSIWQRMGVGILRVLPIDSQL</sequence>
<dbReference type="Proteomes" id="UP000242133">
    <property type="component" value="Unassembled WGS sequence"/>
</dbReference>
<dbReference type="PANTHER" id="PTHR21248:SF12">
    <property type="entry name" value="CARDIOLIPIN SYNTHASE C"/>
    <property type="match status" value="1"/>
</dbReference>
<dbReference type="CDD" id="cd09111">
    <property type="entry name" value="PLDc_ymdC_like_1"/>
    <property type="match status" value="1"/>
</dbReference>
<evidence type="ECO:0000313" key="3">
    <source>
        <dbReference type="EMBL" id="PSL16858.1"/>
    </source>
</evidence>
<dbReference type="EMBL" id="PYGI01000001">
    <property type="protein sequence ID" value="PSL16858.1"/>
    <property type="molecule type" value="Genomic_DNA"/>
</dbReference>
<name>A0A2P8F570_9GAMM</name>
<keyword evidence="4" id="KW-1185">Reference proteome</keyword>
<evidence type="ECO:0000313" key="4">
    <source>
        <dbReference type="Proteomes" id="UP000242133"/>
    </source>
</evidence>
<dbReference type="GO" id="GO:0032049">
    <property type="term" value="P:cardiolipin biosynthetic process"/>
    <property type="evidence" value="ECO:0007669"/>
    <property type="project" value="UniProtKB-ARBA"/>
</dbReference>
<feature type="chain" id="PRO_5015123099" evidence="1">
    <location>
        <begin position="32"/>
        <end position="528"/>
    </location>
</feature>
<dbReference type="SUPFAM" id="SSF56024">
    <property type="entry name" value="Phospholipase D/nuclease"/>
    <property type="match status" value="2"/>
</dbReference>
<organism evidence="3 4">
    <name type="scientific">Marinobacterium halophilum</name>
    <dbReference type="NCBI Taxonomy" id="267374"/>
    <lineage>
        <taxon>Bacteria</taxon>
        <taxon>Pseudomonadati</taxon>
        <taxon>Pseudomonadota</taxon>
        <taxon>Gammaproteobacteria</taxon>
        <taxon>Oceanospirillales</taxon>
        <taxon>Oceanospirillaceae</taxon>
        <taxon>Marinobacterium</taxon>
    </lineage>
</organism>
<dbReference type="PROSITE" id="PS50035">
    <property type="entry name" value="PLD"/>
    <property type="match status" value="2"/>
</dbReference>
<dbReference type="OrthoDB" id="9814092at2"/>
<dbReference type="CDD" id="cd09113">
    <property type="entry name" value="PLDc_ymdC_like_2"/>
    <property type="match status" value="1"/>
</dbReference>
<dbReference type="Gene3D" id="3.30.870.10">
    <property type="entry name" value="Endonuclease Chain A"/>
    <property type="match status" value="2"/>
</dbReference>
<reference evidence="3 4" key="1">
    <citation type="submission" date="2018-03" db="EMBL/GenBank/DDBJ databases">
        <title>Genomic Encyclopedia of Archaeal and Bacterial Type Strains, Phase II (KMG-II): from individual species to whole genera.</title>
        <authorList>
            <person name="Goeker M."/>
        </authorList>
    </citation>
    <scope>NUCLEOTIDE SEQUENCE [LARGE SCALE GENOMIC DNA]</scope>
    <source>
        <strain evidence="3 4">DSM 17586</strain>
    </source>
</reference>
<dbReference type="PANTHER" id="PTHR21248">
    <property type="entry name" value="CARDIOLIPIN SYNTHASE"/>
    <property type="match status" value="1"/>
</dbReference>
<accession>A0A2P8F570</accession>
<dbReference type="Pfam" id="PF13091">
    <property type="entry name" value="PLDc_2"/>
    <property type="match status" value="2"/>
</dbReference>
<feature type="domain" description="PLD phosphodiesterase" evidence="2">
    <location>
        <begin position="172"/>
        <end position="199"/>
    </location>
</feature>
<evidence type="ECO:0000259" key="2">
    <source>
        <dbReference type="PROSITE" id="PS50035"/>
    </source>
</evidence>
<proteinExistence type="predicted"/>
<gene>
    <name evidence="3" type="ORF">CLV44_101258</name>
</gene>
<dbReference type="PROSITE" id="PS51257">
    <property type="entry name" value="PROKAR_LIPOPROTEIN"/>
    <property type="match status" value="1"/>
</dbReference>
<dbReference type="InterPro" id="IPR025202">
    <property type="entry name" value="PLD-like_dom"/>
</dbReference>
<keyword evidence="1" id="KW-0732">Signal</keyword>
<dbReference type="InterPro" id="IPR001736">
    <property type="entry name" value="PLipase_D/transphosphatidylase"/>
</dbReference>
<protein>
    <submittedName>
        <fullName evidence="3">Putative cardiolipin synthase</fullName>
    </submittedName>
</protein>
<evidence type="ECO:0000256" key="1">
    <source>
        <dbReference type="SAM" id="SignalP"/>
    </source>
</evidence>
<dbReference type="GO" id="GO:0030572">
    <property type="term" value="F:phosphatidyltransferase activity"/>
    <property type="evidence" value="ECO:0007669"/>
    <property type="project" value="UniProtKB-ARBA"/>
</dbReference>
<dbReference type="AlphaFoldDB" id="A0A2P8F570"/>
<comment type="caution">
    <text evidence="3">The sequence shown here is derived from an EMBL/GenBank/DDBJ whole genome shotgun (WGS) entry which is preliminary data.</text>
</comment>